<organism evidence="1 2">
    <name type="scientific">Mycena albidolilacea</name>
    <dbReference type="NCBI Taxonomy" id="1033008"/>
    <lineage>
        <taxon>Eukaryota</taxon>
        <taxon>Fungi</taxon>
        <taxon>Dikarya</taxon>
        <taxon>Basidiomycota</taxon>
        <taxon>Agaricomycotina</taxon>
        <taxon>Agaricomycetes</taxon>
        <taxon>Agaricomycetidae</taxon>
        <taxon>Agaricales</taxon>
        <taxon>Marasmiineae</taxon>
        <taxon>Mycenaceae</taxon>
        <taxon>Mycena</taxon>
    </lineage>
</organism>
<comment type="caution">
    <text evidence="1">The sequence shown here is derived from an EMBL/GenBank/DDBJ whole genome shotgun (WGS) entry which is preliminary data.</text>
</comment>
<evidence type="ECO:0000313" key="2">
    <source>
        <dbReference type="Proteomes" id="UP001218218"/>
    </source>
</evidence>
<name>A0AAD7EK71_9AGAR</name>
<proteinExistence type="predicted"/>
<dbReference type="Proteomes" id="UP001218218">
    <property type="component" value="Unassembled WGS sequence"/>
</dbReference>
<reference evidence="1" key="1">
    <citation type="submission" date="2023-03" db="EMBL/GenBank/DDBJ databases">
        <title>Massive genome expansion in bonnet fungi (Mycena s.s.) driven by repeated elements and novel gene families across ecological guilds.</title>
        <authorList>
            <consortium name="Lawrence Berkeley National Laboratory"/>
            <person name="Harder C.B."/>
            <person name="Miyauchi S."/>
            <person name="Viragh M."/>
            <person name="Kuo A."/>
            <person name="Thoen E."/>
            <person name="Andreopoulos B."/>
            <person name="Lu D."/>
            <person name="Skrede I."/>
            <person name="Drula E."/>
            <person name="Henrissat B."/>
            <person name="Morin E."/>
            <person name="Kohler A."/>
            <person name="Barry K."/>
            <person name="LaButti K."/>
            <person name="Morin E."/>
            <person name="Salamov A."/>
            <person name="Lipzen A."/>
            <person name="Mereny Z."/>
            <person name="Hegedus B."/>
            <person name="Baldrian P."/>
            <person name="Stursova M."/>
            <person name="Weitz H."/>
            <person name="Taylor A."/>
            <person name="Grigoriev I.V."/>
            <person name="Nagy L.G."/>
            <person name="Martin F."/>
            <person name="Kauserud H."/>
        </authorList>
    </citation>
    <scope>NUCLEOTIDE SEQUENCE</scope>
    <source>
        <strain evidence="1">CBHHK002</strain>
    </source>
</reference>
<dbReference type="AlphaFoldDB" id="A0AAD7EK71"/>
<gene>
    <name evidence="1" type="ORF">DFH08DRAFT_633147</name>
</gene>
<feature type="non-terminal residue" evidence="1">
    <location>
        <position position="1"/>
    </location>
</feature>
<evidence type="ECO:0000313" key="1">
    <source>
        <dbReference type="EMBL" id="KAJ7328714.1"/>
    </source>
</evidence>
<feature type="non-terminal residue" evidence="1">
    <location>
        <position position="129"/>
    </location>
</feature>
<dbReference type="EMBL" id="JARIHO010000038">
    <property type="protein sequence ID" value="KAJ7328714.1"/>
    <property type="molecule type" value="Genomic_DNA"/>
</dbReference>
<accession>A0AAD7EK71</accession>
<sequence length="129" mass="13316">GSITEPVAGTSISTGASIPFSYADSNWCHEGYTPITIWLSATAPTSLNATGQLPEGTYIQYFGEYLIGNFGLAPLPGHPVPPTSVTIPDISGYSAGSTLFLSVVETAQAGECPPGNGVPAQYEFTTVSL</sequence>
<keyword evidence="2" id="KW-1185">Reference proteome</keyword>
<protein>
    <submittedName>
        <fullName evidence="1">Uncharacterized protein</fullName>
    </submittedName>
</protein>